<proteinExistence type="predicted"/>
<comment type="caution">
    <text evidence="2">The sequence shown here is derived from an EMBL/GenBank/DDBJ whole genome shotgun (WGS) entry which is preliminary data.</text>
</comment>
<dbReference type="Proteomes" id="UP001174694">
    <property type="component" value="Unassembled WGS sequence"/>
</dbReference>
<organism evidence="2 3">
    <name type="scientific">Pleurostoma richardsiae</name>
    <dbReference type="NCBI Taxonomy" id="41990"/>
    <lineage>
        <taxon>Eukaryota</taxon>
        <taxon>Fungi</taxon>
        <taxon>Dikarya</taxon>
        <taxon>Ascomycota</taxon>
        <taxon>Pezizomycotina</taxon>
        <taxon>Sordariomycetes</taxon>
        <taxon>Sordariomycetidae</taxon>
        <taxon>Calosphaeriales</taxon>
        <taxon>Pleurostomataceae</taxon>
        <taxon>Pleurostoma</taxon>
    </lineage>
</organism>
<keyword evidence="1" id="KW-0175">Coiled coil</keyword>
<feature type="coiled-coil region" evidence="1">
    <location>
        <begin position="387"/>
        <end position="488"/>
    </location>
</feature>
<dbReference type="AlphaFoldDB" id="A0AA38REI6"/>
<dbReference type="EMBL" id="JANBVO010000040">
    <property type="protein sequence ID" value="KAJ9136495.1"/>
    <property type="molecule type" value="Genomic_DNA"/>
</dbReference>
<evidence type="ECO:0000256" key="1">
    <source>
        <dbReference type="SAM" id="Coils"/>
    </source>
</evidence>
<evidence type="ECO:0000313" key="3">
    <source>
        <dbReference type="Proteomes" id="UP001174694"/>
    </source>
</evidence>
<sequence>MSHISEHRHDPEAFQKGYLFGNDFAKPYMSNWSIIHDQFRDRVMHMNCSYLSTHGQPPTLLALKQHAQSLAILISFLCPTLQPTEINGPGMQRGDAANHARVNDAFDWITDLAVPYWNDDPNHHKPLNALLNEVRSAHDVLGTQYHCPLAEAPKPRKPGQAARPYASHHRLLMHANECLERLDHEFSATGGLLSVLPSEGAGGHSAREVEAARNSLVGQWLQFTGHLVGRMHELEIAYGNCLDALASEAAVPVQHMSRLGPDGRSGREIAFPQDRWVLANAGDDVFDHLHDLFDRDEALIEEKERIYRGKGAATERLWAEKRGGGDYARGIVPVHVNTRYFRIKGQGRGTIFVVPAWDNHPGVEHTRRMERRPTVVSVVQPKFPQRVTELERRYDERLERAGEAELENLKLRQATMKRETGMQVLQDELERQRAVADALAEEAGRPRSELVAQLTGEKQRAEALEKEVAALKEKLQGEEKRLQNALIQQYTVMGERNGLKEQIEKLGYQVSEEGWKVAAQPST</sequence>
<protein>
    <submittedName>
        <fullName evidence="2">Uncharacterized protein</fullName>
    </submittedName>
</protein>
<name>A0AA38REI6_9PEZI</name>
<accession>A0AA38REI6</accession>
<reference evidence="2" key="1">
    <citation type="submission" date="2022-07" db="EMBL/GenBank/DDBJ databases">
        <title>Fungi with potential for degradation of polypropylene.</title>
        <authorList>
            <person name="Gostincar C."/>
        </authorList>
    </citation>
    <scope>NUCLEOTIDE SEQUENCE</scope>
    <source>
        <strain evidence="2">EXF-13308</strain>
    </source>
</reference>
<keyword evidence="3" id="KW-1185">Reference proteome</keyword>
<evidence type="ECO:0000313" key="2">
    <source>
        <dbReference type="EMBL" id="KAJ9136495.1"/>
    </source>
</evidence>
<gene>
    <name evidence="2" type="ORF">NKR23_g9839</name>
</gene>